<organism evidence="1 2">
    <name type="scientific">Xenopus laevis</name>
    <name type="common">African clawed frog</name>
    <dbReference type="NCBI Taxonomy" id="8355"/>
    <lineage>
        <taxon>Eukaryota</taxon>
        <taxon>Metazoa</taxon>
        <taxon>Chordata</taxon>
        <taxon>Craniata</taxon>
        <taxon>Vertebrata</taxon>
        <taxon>Euteleostomi</taxon>
        <taxon>Amphibia</taxon>
        <taxon>Batrachia</taxon>
        <taxon>Anura</taxon>
        <taxon>Pipoidea</taxon>
        <taxon>Pipidae</taxon>
        <taxon>Xenopodinae</taxon>
        <taxon>Xenopus</taxon>
        <taxon>Xenopus</taxon>
    </lineage>
</organism>
<accession>A0A974DPY5</accession>
<sequence length="83" mass="9463">MTALKGRFTFKGNLSFIIACGLGDSLLNWYHAYTARYSGTELPLSFYLTAWRHFNATGIGTLFWGIMYQVGTAFDYETNEYIP</sequence>
<proteinExistence type="predicted"/>
<dbReference type="AlphaFoldDB" id="A0A974DPY5"/>
<gene>
    <name evidence="1" type="ORF">XELAEV_18012200mg</name>
</gene>
<reference evidence="2" key="1">
    <citation type="journal article" date="2016" name="Nature">
        <title>Genome evolution in the allotetraploid frog Xenopus laevis.</title>
        <authorList>
            <person name="Session A.M."/>
            <person name="Uno Y."/>
            <person name="Kwon T."/>
            <person name="Chapman J.A."/>
            <person name="Toyoda A."/>
            <person name="Takahashi S."/>
            <person name="Fukui A."/>
            <person name="Hikosaka A."/>
            <person name="Suzuki A."/>
            <person name="Kondo M."/>
            <person name="van Heeringen S.J."/>
            <person name="Quigley I."/>
            <person name="Heinz S."/>
            <person name="Ogino H."/>
            <person name="Ochi H."/>
            <person name="Hellsten U."/>
            <person name="Lyons J.B."/>
            <person name="Simakov O."/>
            <person name="Putnam N."/>
            <person name="Stites J."/>
            <person name="Kuroki Y."/>
            <person name="Tanaka T."/>
            <person name="Michiue T."/>
            <person name="Watanabe M."/>
            <person name="Bogdanovic O."/>
            <person name="Lister R."/>
            <person name="Georgiou G."/>
            <person name="Paranjpe S.S."/>
            <person name="van Kruijsbergen I."/>
            <person name="Shu S."/>
            <person name="Carlson J."/>
            <person name="Kinoshita T."/>
            <person name="Ohta Y."/>
            <person name="Mawaribuchi S."/>
            <person name="Jenkins J."/>
            <person name="Grimwood J."/>
            <person name="Schmutz J."/>
            <person name="Mitros T."/>
            <person name="Mozaffari S.V."/>
            <person name="Suzuki Y."/>
            <person name="Haramoto Y."/>
            <person name="Yamamoto T.S."/>
            <person name="Takagi C."/>
            <person name="Heald R."/>
            <person name="Miller K."/>
            <person name="Haudenschild C."/>
            <person name="Kitzman J."/>
            <person name="Nakayama T."/>
            <person name="Izutsu Y."/>
            <person name="Robert J."/>
            <person name="Fortriede J."/>
            <person name="Burns K."/>
            <person name="Lotay V."/>
            <person name="Karimi K."/>
            <person name="Yasuoka Y."/>
            <person name="Dichmann D.S."/>
            <person name="Flajnik M.F."/>
            <person name="Houston D.W."/>
            <person name="Shendure J."/>
            <person name="DuPasquier L."/>
            <person name="Vize P.D."/>
            <person name="Zorn A.M."/>
            <person name="Ito M."/>
            <person name="Marcotte E.M."/>
            <person name="Wallingford J.B."/>
            <person name="Ito Y."/>
            <person name="Asashima M."/>
            <person name="Ueno N."/>
            <person name="Matsuda Y."/>
            <person name="Veenstra G.J."/>
            <person name="Fujiyama A."/>
            <person name="Harland R.M."/>
            <person name="Taira M."/>
            <person name="Rokhsar D.S."/>
        </authorList>
    </citation>
    <scope>NUCLEOTIDE SEQUENCE [LARGE SCALE GENOMIC DNA]</scope>
    <source>
        <strain evidence="2">J</strain>
    </source>
</reference>
<evidence type="ECO:0000313" key="2">
    <source>
        <dbReference type="Proteomes" id="UP000694892"/>
    </source>
</evidence>
<name>A0A974DPY5_XENLA</name>
<protein>
    <submittedName>
        <fullName evidence="1">Uncharacterized protein</fullName>
    </submittedName>
</protein>
<dbReference type="EMBL" id="CM004468">
    <property type="protein sequence ID" value="OCT94527.1"/>
    <property type="molecule type" value="Genomic_DNA"/>
</dbReference>
<dbReference type="Proteomes" id="UP000694892">
    <property type="component" value="Chromosome 2L"/>
</dbReference>
<evidence type="ECO:0000313" key="1">
    <source>
        <dbReference type="EMBL" id="OCT94527.1"/>
    </source>
</evidence>